<comment type="similarity">
    <text evidence="1">Belongs to the ABC transporter superfamily.</text>
</comment>
<evidence type="ECO:0000313" key="6">
    <source>
        <dbReference type="EMBL" id="HIQ82823.1"/>
    </source>
</evidence>
<dbReference type="InterPro" id="IPR003593">
    <property type="entry name" value="AAA+_ATPase"/>
</dbReference>
<proteinExistence type="inferred from homology"/>
<comment type="caution">
    <text evidence="6">The sequence shown here is derived from an EMBL/GenBank/DDBJ whole genome shotgun (WGS) entry which is preliminary data.</text>
</comment>
<keyword evidence="4 6" id="KW-0067">ATP-binding</keyword>
<feature type="domain" description="ABC transporter" evidence="5">
    <location>
        <begin position="4"/>
        <end position="228"/>
    </location>
</feature>
<dbReference type="PROSITE" id="PS50893">
    <property type="entry name" value="ABC_TRANSPORTER_2"/>
    <property type="match status" value="1"/>
</dbReference>
<protein>
    <submittedName>
        <fullName evidence="6">Metal ABC transporter ATP-binding protein</fullName>
    </submittedName>
</protein>
<evidence type="ECO:0000256" key="1">
    <source>
        <dbReference type="ARBA" id="ARBA00005417"/>
    </source>
</evidence>
<organism evidence="6 7">
    <name type="scientific">Candidatus Pullichristensenella stercorigallinarum</name>
    <dbReference type="NCBI Taxonomy" id="2840909"/>
    <lineage>
        <taxon>Bacteria</taxon>
        <taxon>Bacillati</taxon>
        <taxon>Bacillota</taxon>
        <taxon>Clostridia</taxon>
        <taxon>Candidatus Pullichristensenella</taxon>
    </lineage>
</organism>
<sequence length="228" mass="25502">MALMELRDVTVAFEGQAAVEHISLKIERGEYTVMLGRNGSGKTTLMRAMLGLVRPRAGQILLGDGLRRDHIGYMPQKTQAQRDFPASVEEVVRSGLINRMGLRMRYSAAEKERALENMRLLGIDGLRKKAYPTLSGGQQQRVLLARALCAADDLLMLDEPVAALDPEATEGLYEVIRMLHRERGMAVLMISHDVQAAVRDADRVVVLDRDVLFNGTRQAYAQWRKENA</sequence>
<dbReference type="Gene3D" id="3.40.50.300">
    <property type="entry name" value="P-loop containing nucleotide triphosphate hydrolases"/>
    <property type="match status" value="1"/>
</dbReference>
<dbReference type="EMBL" id="DVFZ01000069">
    <property type="protein sequence ID" value="HIQ82823.1"/>
    <property type="molecule type" value="Genomic_DNA"/>
</dbReference>
<dbReference type="AlphaFoldDB" id="A0A9D1CWN6"/>
<evidence type="ECO:0000256" key="2">
    <source>
        <dbReference type="ARBA" id="ARBA00022448"/>
    </source>
</evidence>
<keyword evidence="3" id="KW-0547">Nucleotide-binding</keyword>
<dbReference type="GO" id="GO:0016887">
    <property type="term" value="F:ATP hydrolysis activity"/>
    <property type="evidence" value="ECO:0007669"/>
    <property type="project" value="InterPro"/>
</dbReference>
<accession>A0A9D1CWN6</accession>
<dbReference type="PANTHER" id="PTHR42734">
    <property type="entry name" value="METAL TRANSPORT SYSTEM ATP-BINDING PROTEIN TM_0124-RELATED"/>
    <property type="match status" value="1"/>
</dbReference>
<evidence type="ECO:0000259" key="5">
    <source>
        <dbReference type="PROSITE" id="PS50893"/>
    </source>
</evidence>
<reference evidence="6" key="1">
    <citation type="submission" date="2020-10" db="EMBL/GenBank/DDBJ databases">
        <authorList>
            <person name="Gilroy R."/>
        </authorList>
    </citation>
    <scope>NUCLEOTIDE SEQUENCE</scope>
    <source>
        <strain evidence="6">ChiSjej6B24-2974</strain>
    </source>
</reference>
<dbReference type="InterPro" id="IPR027417">
    <property type="entry name" value="P-loop_NTPase"/>
</dbReference>
<dbReference type="PANTHER" id="PTHR42734:SF17">
    <property type="entry name" value="METAL TRANSPORT SYSTEM ATP-BINDING PROTEIN TM_0124-RELATED"/>
    <property type="match status" value="1"/>
</dbReference>
<dbReference type="SUPFAM" id="SSF52540">
    <property type="entry name" value="P-loop containing nucleoside triphosphate hydrolases"/>
    <property type="match status" value="1"/>
</dbReference>
<keyword evidence="2" id="KW-0813">Transport</keyword>
<evidence type="ECO:0000313" key="7">
    <source>
        <dbReference type="Proteomes" id="UP000824260"/>
    </source>
</evidence>
<dbReference type="Pfam" id="PF00005">
    <property type="entry name" value="ABC_tran"/>
    <property type="match status" value="1"/>
</dbReference>
<name>A0A9D1CWN6_9FIRM</name>
<reference evidence="6" key="2">
    <citation type="journal article" date="2021" name="PeerJ">
        <title>Extensive microbial diversity within the chicken gut microbiome revealed by metagenomics and culture.</title>
        <authorList>
            <person name="Gilroy R."/>
            <person name="Ravi A."/>
            <person name="Getino M."/>
            <person name="Pursley I."/>
            <person name="Horton D.L."/>
            <person name="Alikhan N.F."/>
            <person name="Baker D."/>
            <person name="Gharbi K."/>
            <person name="Hall N."/>
            <person name="Watson M."/>
            <person name="Adriaenssens E.M."/>
            <person name="Foster-Nyarko E."/>
            <person name="Jarju S."/>
            <person name="Secka A."/>
            <person name="Antonio M."/>
            <person name="Oren A."/>
            <person name="Chaudhuri R.R."/>
            <person name="La Ragione R."/>
            <person name="Hildebrand F."/>
            <person name="Pallen M.J."/>
        </authorList>
    </citation>
    <scope>NUCLEOTIDE SEQUENCE</scope>
    <source>
        <strain evidence="6">ChiSjej6B24-2974</strain>
    </source>
</reference>
<dbReference type="InterPro" id="IPR050153">
    <property type="entry name" value="Metal_Ion_Import_ABC"/>
</dbReference>
<dbReference type="CDD" id="cd03235">
    <property type="entry name" value="ABC_Metallic_Cations"/>
    <property type="match status" value="1"/>
</dbReference>
<evidence type="ECO:0000256" key="4">
    <source>
        <dbReference type="ARBA" id="ARBA00022840"/>
    </source>
</evidence>
<dbReference type="SMART" id="SM00382">
    <property type="entry name" value="AAA"/>
    <property type="match status" value="1"/>
</dbReference>
<dbReference type="PROSITE" id="PS00211">
    <property type="entry name" value="ABC_TRANSPORTER_1"/>
    <property type="match status" value="1"/>
</dbReference>
<dbReference type="GO" id="GO:0005524">
    <property type="term" value="F:ATP binding"/>
    <property type="evidence" value="ECO:0007669"/>
    <property type="project" value="UniProtKB-KW"/>
</dbReference>
<gene>
    <name evidence="6" type="ORF">IAA52_06940</name>
</gene>
<evidence type="ECO:0000256" key="3">
    <source>
        <dbReference type="ARBA" id="ARBA00022741"/>
    </source>
</evidence>
<dbReference type="Proteomes" id="UP000824260">
    <property type="component" value="Unassembled WGS sequence"/>
</dbReference>
<dbReference type="InterPro" id="IPR003439">
    <property type="entry name" value="ABC_transporter-like_ATP-bd"/>
</dbReference>
<dbReference type="InterPro" id="IPR017871">
    <property type="entry name" value="ABC_transporter-like_CS"/>
</dbReference>